<dbReference type="Proteomes" id="UP000518266">
    <property type="component" value="Unassembled WGS sequence"/>
</dbReference>
<organism evidence="1 2">
    <name type="scientific">Dissostichus mawsoni</name>
    <name type="common">Antarctic cod</name>
    <dbReference type="NCBI Taxonomy" id="36200"/>
    <lineage>
        <taxon>Eukaryota</taxon>
        <taxon>Metazoa</taxon>
        <taxon>Chordata</taxon>
        <taxon>Craniata</taxon>
        <taxon>Vertebrata</taxon>
        <taxon>Euteleostomi</taxon>
        <taxon>Actinopterygii</taxon>
        <taxon>Neopterygii</taxon>
        <taxon>Teleostei</taxon>
        <taxon>Neoteleostei</taxon>
        <taxon>Acanthomorphata</taxon>
        <taxon>Eupercaria</taxon>
        <taxon>Perciformes</taxon>
        <taxon>Notothenioidei</taxon>
        <taxon>Nototheniidae</taxon>
        <taxon>Dissostichus</taxon>
    </lineage>
</organism>
<dbReference type="EMBL" id="JAAKFY010000020">
    <property type="protein sequence ID" value="KAF3841001.1"/>
    <property type="molecule type" value="Genomic_DNA"/>
</dbReference>
<gene>
    <name evidence="1" type="ORF">F7725_006863</name>
</gene>
<evidence type="ECO:0000313" key="1">
    <source>
        <dbReference type="EMBL" id="KAF3841001.1"/>
    </source>
</evidence>
<comment type="caution">
    <text evidence="1">The sequence shown here is derived from an EMBL/GenBank/DDBJ whole genome shotgun (WGS) entry which is preliminary data.</text>
</comment>
<proteinExistence type="predicted"/>
<dbReference type="AlphaFoldDB" id="A0A7J5XVR7"/>
<accession>A0A7J5XVR7</accession>
<name>A0A7J5XVR7_DISMA</name>
<sequence length="110" mass="12253">MTVAYRDTEAVSDAKRLSWMLVSPRYLSSAAEMQKTKERDGASSLSSQHWCSRRFSCSVNESCCSQNNLLITFWLYVQCGPAAIHNNAARYEERSAPRTGAAWGGGAPWK</sequence>
<protein>
    <submittedName>
        <fullName evidence="1">Uncharacterized protein</fullName>
    </submittedName>
</protein>
<reference evidence="1 2" key="1">
    <citation type="submission" date="2020-03" db="EMBL/GenBank/DDBJ databases">
        <title>Dissostichus mawsoni Genome sequencing and assembly.</title>
        <authorList>
            <person name="Park H."/>
        </authorList>
    </citation>
    <scope>NUCLEOTIDE SEQUENCE [LARGE SCALE GENOMIC DNA]</scope>
    <source>
        <strain evidence="1">DM0001</strain>
        <tissue evidence="1">Muscle</tissue>
    </source>
</reference>
<evidence type="ECO:0000313" key="2">
    <source>
        <dbReference type="Proteomes" id="UP000518266"/>
    </source>
</evidence>
<keyword evidence="2" id="KW-1185">Reference proteome</keyword>